<dbReference type="EC" id="6.1.1.19" evidence="2"/>
<dbReference type="Gene3D" id="1.10.730.10">
    <property type="entry name" value="Isoleucyl-tRNA Synthetase, Domain 1"/>
    <property type="match status" value="1"/>
</dbReference>
<dbReference type="InterPro" id="IPR014729">
    <property type="entry name" value="Rossmann-like_a/b/a_fold"/>
</dbReference>
<feature type="domain" description="DALR anticodon binding" evidence="11">
    <location>
        <begin position="523"/>
        <end position="636"/>
    </location>
</feature>
<feature type="region of interest" description="Disordered" evidence="10">
    <location>
        <begin position="245"/>
        <end position="269"/>
    </location>
</feature>
<dbReference type="AlphaFoldDB" id="A0A9P4L8D8"/>
<evidence type="ECO:0000313" key="12">
    <source>
        <dbReference type="EMBL" id="KAF1845930.1"/>
    </source>
</evidence>
<reference evidence="12" key="1">
    <citation type="submission" date="2020-01" db="EMBL/GenBank/DDBJ databases">
        <authorList>
            <consortium name="DOE Joint Genome Institute"/>
            <person name="Haridas S."/>
            <person name="Albert R."/>
            <person name="Binder M."/>
            <person name="Bloem J."/>
            <person name="Labutti K."/>
            <person name="Salamov A."/>
            <person name="Andreopoulos B."/>
            <person name="Baker S.E."/>
            <person name="Barry K."/>
            <person name="Bills G."/>
            <person name="Bluhm B.H."/>
            <person name="Cannon C."/>
            <person name="Castanera R."/>
            <person name="Culley D.E."/>
            <person name="Daum C."/>
            <person name="Ezra D."/>
            <person name="Gonzalez J.B."/>
            <person name="Henrissat B."/>
            <person name="Kuo A."/>
            <person name="Liang C."/>
            <person name="Lipzen A."/>
            <person name="Lutzoni F."/>
            <person name="Magnuson J."/>
            <person name="Mondo S."/>
            <person name="Nolan M."/>
            <person name="Ohm R."/>
            <person name="Pangilinan J."/>
            <person name="Park H.-J."/>
            <person name="Ramirez L."/>
            <person name="Alfaro M."/>
            <person name="Sun H."/>
            <person name="Tritt A."/>
            <person name="Yoshinaga Y."/>
            <person name="Zwiers L.-H."/>
            <person name="Turgeon B.G."/>
            <person name="Goodwin S.B."/>
            <person name="Spatafora J.W."/>
            <person name="Crous P.W."/>
            <person name="Grigoriev I.V."/>
        </authorList>
    </citation>
    <scope>NUCLEOTIDE SEQUENCE</scope>
    <source>
        <strain evidence="12">CBS 394.84</strain>
    </source>
</reference>
<dbReference type="Proteomes" id="UP000800039">
    <property type="component" value="Unassembled WGS sequence"/>
</dbReference>
<comment type="similarity">
    <text evidence="1 9">Belongs to the class-I aminoacyl-tRNA synthetase family.</text>
</comment>
<dbReference type="InterPro" id="IPR036695">
    <property type="entry name" value="Arg-tRNA-synth_N_sf"/>
</dbReference>
<evidence type="ECO:0000256" key="8">
    <source>
        <dbReference type="ARBA" id="ARBA00049339"/>
    </source>
</evidence>
<dbReference type="OrthoDB" id="68056at2759"/>
<dbReference type="NCBIfam" id="TIGR00456">
    <property type="entry name" value="argS"/>
    <property type="match status" value="1"/>
</dbReference>
<dbReference type="Gene3D" id="3.40.50.620">
    <property type="entry name" value="HUPs"/>
    <property type="match status" value="1"/>
</dbReference>
<evidence type="ECO:0000256" key="4">
    <source>
        <dbReference type="ARBA" id="ARBA00022741"/>
    </source>
</evidence>
<evidence type="ECO:0000256" key="3">
    <source>
        <dbReference type="ARBA" id="ARBA00022598"/>
    </source>
</evidence>
<organism evidence="12 13">
    <name type="scientific">Cucurbitaria berberidis CBS 394.84</name>
    <dbReference type="NCBI Taxonomy" id="1168544"/>
    <lineage>
        <taxon>Eukaryota</taxon>
        <taxon>Fungi</taxon>
        <taxon>Dikarya</taxon>
        <taxon>Ascomycota</taxon>
        <taxon>Pezizomycotina</taxon>
        <taxon>Dothideomycetes</taxon>
        <taxon>Pleosporomycetidae</taxon>
        <taxon>Pleosporales</taxon>
        <taxon>Pleosporineae</taxon>
        <taxon>Cucurbitariaceae</taxon>
        <taxon>Cucurbitaria</taxon>
    </lineage>
</organism>
<dbReference type="InterPro" id="IPR001278">
    <property type="entry name" value="Arg-tRNA-ligase"/>
</dbReference>
<dbReference type="InterPro" id="IPR035684">
    <property type="entry name" value="ArgRS_core"/>
</dbReference>
<proteinExistence type="inferred from homology"/>
<dbReference type="EMBL" id="ML976616">
    <property type="protein sequence ID" value="KAF1845930.1"/>
    <property type="molecule type" value="Genomic_DNA"/>
</dbReference>
<gene>
    <name evidence="12" type="ORF">K460DRAFT_395467</name>
</gene>
<evidence type="ECO:0000256" key="6">
    <source>
        <dbReference type="ARBA" id="ARBA00022917"/>
    </source>
</evidence>
<name>A0A9P4L8D8_9PLEO</name>
<accession>A0A9P4L8D8</accession>
<keyword evidence="6 9" id="KW-0648">Protein biosynthesis</keyword>
<dbReference type="InterPro" id="IPR008909">
    <property type="entry name" value="DALR_anticod-bd"/>
</dbReference>
<dbReference type="GO" id="GO:0016740">
    <property type="term" value="F:transferase activity"/>
    <property type="evidence" value="ECO:0007669"/>
    <property type="project" value="UniProtKB-KW"/>
</dbReference>
<dbReference type="PANTHER" id="PTHR11956">
    <property type="entry name" value="ARGINYL-TRNA SYNTHETASE"/>
    <property type="match status" value="1"/>
</dbReference>
<dbReference type="InterPro" id="IPR009080">
    <property type="entry name" value="tRNAsynth_Ia_anticodon-bd"/>
</dbReference>
<dbReference type="PRINTS" id="PR01038">
    <property type="entry name" value="TRNASYNTHARG"/>
</dbReference>
<dbReference type="Pfam" id="PF05746">
    <property type="entry name" value="DALR_1"/>
    <property type="match status" value="1"/>
</dbReference>
<dbReference type="PANTHER" id="PTHR11956:SF11">
    <property type="entry name" value="ARGININE--TRNA LIGASE, MITOCHONDRIAL-RELATED"/>
    <property type="match status" value="1"/>
</dbReference>
<dbReference type="Gene3D" id="3.30.1360.70">
    <property type="entry name" value="Arginyl tRNA synthetase N-terminal domain"/>
    <property type="match status" value="1"/>
</dbReference>
<keyword evidence="13" id="KW-1185">Reference proteome</keyword>
<evidence type="ECO:0000256" key="5">
    <source>
        <dbReference type="ARBA" id="ARBA00022840"/>
    </source>
</evidence>
<dbReference type="SUPFAM" id="SSF47323">
    <property type="entry name" value="Anticodon-binding domain of a subclass of class I aminoacyl-tRNA synthetases"/>
    <property type="match status" value="1"/>
</dbReference>
<sequence length="647" mass="71844">MSTLDFNGLTQLLKGLSVSRPPVELTGATILSNPLDLCRSALAELITSLTECDVQDAYKSIQWPNNIFNGDLSITLPRLRPGCKPAELSTELVDKFPKDNALFDPPLPEGVHLRVFLKLETVSRLLVPYILDRKRYYGFDVSNHITNLASKEGDRKKVIVEFSSPNITSEFQGKHLRSTIIGAFIGRLYDSMGWDVTRINYLGDWGKPIALLRVGWSKYGSDEAYEADPVGHLLEVYHKIEEDFKPEQDASRQARDDVAKEGKDEGEAQVEIESRGIFAERNEAFKKLEDGEEDTVAFWKRVRDVNIENYTKFYERLGVRFDEYSGESQVTPEVMVEVEQMLKDKKISEESGGAWIVHMQTLGAKAGTAIIRDRSGSSTYLLRDLAAVLERSRKYSFDKMIYIVASDNSVHFTQLFKILEGLELKDLASKLQHVKFSEVSKMAAILGKGYKPQAILDKCEEAMASLSEIDGDKATLLGGADQTRESLATSALLVQELSTRSSSTHAFDPSTLASFKLGSGPDLQYWSTKLRVLLTNAPSTEELGEEDYQALAEEDQANLLRVLAQYPEVVNATYLSLEPSGILAYLVTLTELLSECLGEGEEDAAVTPGLAALYEATRIVLESSMKLLGLTPLADLPHERADTPVGD</sequence>
<dbReference type="RefSeq" id="XP_040788493.1">
    <property type="nucleotide sequence ID" value="XM_040936047.1"/>
</dbReference>
<evidence type="ECO:0000256" key="7">
    <source>
        <dbReference type="ARBA" id="ARBA00023146"/>
    </source>
</evidence>
<keyword evidence="7 9" id="KW-0030">Aminoacyl-tRNA synthetase</keyword>
<evidence type="ECO:0000256" key="1">
    <source>
        <dbReference type="ARBA" id="ARBA00005594"/>
    </source>
</evidence>
<keyword evidence="5 9" id="KW-0067">ATP-binding</keyword>
<comment type="catalytic activity">
    <reaction evidence="8">
        <text>tRNA(Arg) + L-arginine + ATP = L-arginyl-tRNA(Arg) + AMP + diphosphate</text>
        <dbReference type="Rhea" id="RHEA:20301"/>
        <dbReference type="Rhea" id="RHEA-COMP:9658"/>
        <dbReference type="Rhea" id="RHEA-COMP:9673"/>
        <dbReference type="ChEBI" id="CHEBI:30616"/>
        <dbReference type="ChEBI" id="CHEBI:32682"/>
        <dbReference type="ChEBI" id="CHEBI:33019"/>
        <dbReference type="ChEBI" id="CHEBI:78442"/>
        <dbReference type="ChEBI" id="CHEBI:78513"/>
        <dbReference type="ChEBI" id="CHEBI:456215"/>
        <dbReference type="EC" id="6.1.1.19"/>
    </reaction>
</comment>
<dbReference type="SUPFAM" id="SSF52374">
    <property type="entry name" value="Nucleotidylyl transferase"/>
    <property type="match status" value="1"/>
</dbReference>
<evidence type="ECO:0000256" key="9">
    <source>
        <dbReference type="RuleBase" id="RU363038"/>
    </source>
</evidence>
<keyword evidence="3 9" id="KW-0436">Ligase</keyword>
<evidence type="ECO:0000313" key="13">
    <source>
        <dbReference type="Proteomes" id="UP000800039"/>
    </source>
</evidence>
<dbReference type="SUPFAM" id="SSF55190">
    <property type="entry name" value="Arginyl-tRNA synthetase (ArgRS), N-terminal 'additional' domain"/>
    <property type="match status" value="1"/>
</dbReference>
<dbReference type="Pfam" id="PF00750">
    <property type="entry name" value="tRNA-synt_1d"/>
    <property type="match status" value="1"/>
</dbReference>
<evidence type="ECO:0000256" key="2">
    <source>
        <dbReference type="ARBA" id="ARBA00012837"/>
    </source>
</evidence>
<dbReference type="SMART" id="SM00836">
    <property type="entry name" value="DALR_1"/>
    <property type="match status" value="1"/>
</dbReference>
<keyword evidence="12" id="KW-0808">Transferase</keyword>
<evidence type="ECO:0000256" key="10">
    <source>
        <dbReference type="SAM" id="MobiDB-lite"/>
    </source>
</evidence>
<dbReference type="GO" id="GO:0005524">
    <property type="term" value="F:ATP binding"/>
    <property type="evidence" value="ECO:0007669"/>
    <property type="project" value="UniProtKB-KW"/>
</dbReference>
<protein>
    <recommendedName>
        <fullName evidence="2">arginine--tRNA ligase</fullName>
        <ecNumber evidence="2">6.1.1.19</ecNumber>
    </recommendedName>
</protein>
<dbReference type="GO" id="GO:0004814">
    <property type="term" value="F:arginine-tRNA ligase activity"/>
    <property type="evidence" value="ECO:0007669"/>
    <property type="project" value="UniProtKB-EC"/>
</dbReference>
<dbReference type="GO" id="GO:0032543">
    <property type="term" value="P:mitochondrial translation"/>
    <property type="evidence" value="ECO:0007669"/>
    <property type="project" value="TreeGrafter"/>
</dbReference>
<evidence type="ECO:0000259" key="11">
    <source>
        <dbReference type="SMART" id="SM00836"/>
    </source>
</evidence>
<dbReference type="GeneID" id="63853298"/>
<dbReference type="GO" id="GO:0006420">
    <property type="term" value="P:arginyl-tRNA aminoacylation"/>
    <property type="evidence" value="ECO:0007669"/>
    <property type="project" value="InterPro"/>
</dbReference>
<keyword evidence="4 9" id="KW-0547">Nucleotide-binding</keyword>
<comment type="caution">
    <text evidence="12">The sequence shown here is derived from an EMBL/GenBank/DDBJ whole genome shotgun (WGS) entry which is preliminary data.</text>
</comment>
<dbReference type="GO" id="GO:0005739">
    <property type="term" value="C:mitochondrion"/>
    <property type="evidence" value="ECO:0007669"/>
    <property type="project" value="TreeGrafter"/>
</dbReference>